<gene>
    <name evidence="2" type="ORF">TCNE_LOCUS17331</name>
</gene>
<feature type="compositionally biased region" description="Polar residues" evidence="1">
    <location>
        <begin position="32"/>
        <end position="45"/>
    </location>
</feature>
<organism evidence="3 4">
    <name type="scientific">Toxocara canis</name>
    <name type="common">Canine roundworm</name>
    <dbReference type="NCBI Taxonomy" id="6265"/>
    <lineage>
        <taxon>Eukaryota</taxon>
        <taxon>Metazoa</taxon>
        <taxon>Ecdysozoa</taxon>
        <taxon>Nematoda</taxon>
        <taxon>Chromadorea</taxon>
        <taxon>Rhabditida</taxon>
        <taxon>Spirurina</taxon>
        <taxon>Ascaridomorpha</taxon>
        <taxon>Ascaridoidea</taxon>
        <taxon>Toxocaridae</taxon>
        <taxon>Toxocara</taxon>
    </lineage>
</organism>
<keyword evidence="3" id="KW-1185">Reference proteome</keyword>
<reference evidence="4" key="1">
    <citation type="submission" date="2016-06" db="UniProtKB">
        <authorList>
            <consortium name="WormBaseParasite"/>
        </authorList>
    </citation>
    <scope>IDENTIFICATION</scope>
</reference>
<feature type="compositionally biased region" description="Acidic residues" evidence="1">
    <location>
        <begin position="109"/>
        <end position="141"/>
    </location>
</feature>
<evidence type="ECO:0000313" key="3">
    <source>
        <dbReference type="Proteomes" id="UP000050794"/>
    </source>
</evidence>
<reference evidence="2 3" key="2">
    <citation type="submission" date="2018-11" db="EMBL/GenBank/DDBJ databases">
        <authorList>
            <consortium name="Pathogen Informatics"/>
        </authorList>
    </citation>
    <scope>NUCLEOTIDE SEQUENCE [LARGE SCALE GENOMIC DNA]</scope>
</reference>
<dbReference type="WBParaSite" id="TCNE_0001733201-mRNA-1">
    <property type="protein sequence ID" value="TCNE_0001733201-mRNA-1"/>
    <property type="gene ID" value="TCNE_0001733201"/>
</dbReference>
<dbReference type="EMBL" id="UYWY01024337">
    <property type="protein sequence ID" value="VDM48652.1"/>
    <property type="molecule type" value="Genomic_DNA"/>
</dbReference>
<feature type="region of interest" description="Disordered" evidence="1">
    <location>
        <begin position="104"/>
        <end position="177"/>
    </location>
</feature>
<sequence>MDQPIEKSGDSAAADGPSTSFDGTSTSFDGPSTISQSTGKCISKTTEQDGGEREEIVKLWRQMDEKLEHKAKSHNLSAAESNGASRETEVVVVPRAERTFLNVDYGHNEDDDEDYNPDLDEADAGSEAEGEVEIDDNETNLDDSSSSLQVVEERETDQPALHTRSRYPNTDTTADDEPLCGDDVLLFSTVDDPDYVDFISTLNDPSRYEVDEAEDPEYNFMRDLEYEEIPERDELRMDRGTEIPMREVENLLQDLIDSGLTNTQSEAEQTINAEVSKHTREESAHKHIKRPSSASRRFCEQQFTDHVTVLMGANVDDLAKLSPESACLDGISIEKPPKFTAFEIEQLRIQLTKNELYEHSSNNASTSIFNIRNLEASIVTCHDAINCERVEFPELDEHHSRYKRLNLPLPQTMLVLARSRALLYPELMPAVTVCLL</sequence>
<protein>
    <submittedName>
        <fullName evidence="4">Reverse transcriptase domain-containing protein</fullName>
    </submittedName>
</protein>
<evidence type="ECO:0000256" key="1">
    <source>
        <dbReference type="SAM" id="MobiDB-lite"/>
    </source>
</evidence>
<feature type="compositionally biased region" description="Low complexity" evidence="1">
    <location>
        <begin position="15"/>
        <end position="30"/>
    </location>
</feature>
<feature type="region of interest" description="Disordered" evidence="1">
    <location>
        <begin position="1"/>
        <end position="54"/>
    </location>
</feature>
<feature type="compositionally biased region" description="Polar residues" evidence="1">
    <location>
        <begin position="74"/>
        <end position="85"/>
    </location>
</feature>
<dbReference type="Proteomes" id="UP000050794">
    <property type="component" value="Unassembled WGS sequence"/>
</dbReference>
<dbReference type="AlphaFoldDB" id="A0A183V9B1"/>
<evidence type="ECO:0000313" key="4">
    <source>
        <dbReference type="WBParaSite" id="TCNE_0001733201-mRNA-1"/>
    </source>
</evidence>
<evidence type="ECO:0000313" key="2">
    <source>
        <dbReference type="EMBL" id="VDM48652.1"/>
    </source>
</evidence>
<feature type="region of interest" description="Disordered" evidence="1">
    <location>
        <begin position="68"/>
        <end position="90"/>
    </location>
</feature>
<accession>A0A183V9B1</accession>
<proteinExistence type="predicted"/>
<name>A0A183V9B1_TOXCA</name>